<dbReference type="Gene3D" id="3.40.50.880">
    <property type="match status" value="1"/>
</dbReference>
<name>A0A1A7NRC0_9PAST</name>
<evidence type="ECO:0000313" key="2">
    <source>
        <dbReference type="EMBL" id="OBW92155.1"/>
    </source>
</evidence>
<comment type="caution">
    <text evidence="2">The sequence shown here is derived from an EMBL/GenBank/DDBJ whole genome shotgun (WGS) entry which is preliminary data.</text>
</comment>
<keyword evidence="3" id="KW-1185">Reference proteome</keyword>
<gene>
    <name evidence="2" type="ORF">QV01_05455</name>
</gene>
<dbReference type="RefSeq" id="WP_039093074.1">
    <property type="nucleotide sequence ID" value="NZ_JTJM01000023.1"/>
</dbReference>
<dbReference type="AlphaFoldDB" id="A0A1A7NRC0"/>
<protein>
    <recommendedName>
        <fullName evidence="1">DJ-1/PfpI domain-containing protein</fullName>
    </recommendedName>
</protein>
<feature type="domain" description="DJ-1/PfpI" evidence="1">
    <location>
        <begin position="4"/>
        <end position="165"/>
    </location>
</feature>
<organism evidence="2 3">
    <name type="scientific">Gallibacterium genomosp. 3</name>
    <dbReference type="NCBI Taxonomy" id="505345"/>
    <lineage>
        <taxon>Bacteria</taxon>
        <taxon>Pseudomonadati</taxon>
        <taxon>Pseudomonadota</taxon>
        <taxon>Gammaproteobacteria</taxon>
        <taxon>Pasteurellales</taxon>
        <taxon>Pasteurellaceae</taxon>
        <taxon>Gallibacterium</taxon>
    </lineage>
</organism>
<sequence>MTLKIALLLAQGFEEAEALVPTDVFRRVGLQVDLISLDNTEIVTSAHNVKVVTDRLLQQTDLNHYDMLFLPGGHESLDSKYSKLNSIYQQFIAENKRIAAICAAPTSLAKLGLLTDKNAVCYPTMRQIFTDNQVHYHHIPAVVDAPFITGRGPGAAFDFALTIVSELLGVEAAEQVKQQLFY</sequence>
<dbReference type="InterPro" id="IPR002818">
    <property type="entry name" value="DJ-1/PfpI"/>
</dbReference>
<dbReference type="Pfam" id="PF01965">
    <property type="entry name" value="DJ-1_PfpI"/>
    <property type="match status" value="1"/>
</dbReference>
<dbReference type="NCBIfam" id="TIGR01383">
    <property type="entry name" value="not_thiJ"/>
    <property type="match status" value="1"/>
</dbReference>
<evidence type="ECO:0000313" key="3">
    <source>
        <dbReference type="Proteomes" id="UP000243558"/>
    </source>
</evidence>
<dbReference type="InterPro" id="IPR029062">
    <property type="entry name" value="Class_I_gatase-like"/>
</dbReference>
<reference evidence="2 3" key="1">
    <citation type="submission" date="2014-11" db="EMBL/GenBank/DDBJ databases">
        <title>Pan-genome of Gallibacterium spp.</title>
        <authorList>
            <person name="Kudirkiene E."/>
            <person name="Bojesen A.M."/>
        </authorList>
    </citation>
    <scope>NUCLEOTIDE SEQUENCE [LARGE SCALE GENOMIC DNA]</scope>
    <source>
        <strain evidence="2 3">F151</strain>
    </source>
</reference>
<dbReference type="OrthoDB" id="9803764at2"/>
<dbReference type="CDD" id="cd03135">
    <property type="entry name" value="GATase1_DJ-1"/>
    <property type="match status" value="1"/>
</dbReference>
<dbReference type="InterPro" id="IPR006287">
    <property type="entry name" value="DJ-1"/>
</dbReference>
<dbReference type="Proteomes" id="UP000243558">
    <property type="component" value="Unassembled WGS sequence"/>
</dbReference>
<dbReference type="PANTHER" id="PTHR48094:SF12">
    <property type="entry name" value="PARKINSON DISEASE PROTEIN 7 HOMOLOG"/>
    <property type="match status" value="1"/>
</dbReference>
<proteinExistence type="predicted"/>
<dbReference type="GO" id="GO:0005737">
    <property type="term" value="C:cytoplasm"/>
    <property type="evidence" value="ECO:0007669"/>
    <property type="project" value="TreeGrafter"/>
</dbReference>
<evidence type="ECO:0000259" key="1">
    <source>
        <dbReference type="Pfam" id="PF01965"/>
    </source>
</evidence>
<dbReference type="SUPFAM" id="SSF52317">
    <property type="entry name" value="Class I glutamine amidotransferase-like"/>
    <property type="match status" value="1"/>
</dbReference>
<dbReference type="EMBL" id="JTJM01000023">
    <property type="protein sequence ID" value="OBW92155.1"/>
    <property type="molecule type" value="Genomic_DNA"/>
</dbReference>
<dbReference type="PANTHER" id="PTHR48094">
    <property type="entry name" value="PROTEIN/NUCLEIC ACID DEGLYCASE DJ-1-RELATED"/>
    <property type="match status" value="1"/>
</dbReference>
<dbReference type="PATRIC" id="fig|505345.7.peg.1085"/>
<dbReference type="InterPro" id="IPR050325">
    <property type="entry name" value="Prot/Nucl_acid_deglycase"/>
</dbReference>
<accession>A0A1A7NRC0</accession>